<accession>A0ABT1BFI2</accession>
<keyword evidence="2" id="KW-1185">Reference proteome</keyword>
<protein>
    <submittedName>
        <fullName evidence="1">Uncharacterized protein</fullName>
    </submittedName>
</protein>
<reference evidence="1" key="1">
    <citation type="submission" date="2021-11" db="EMBL/GenBank/DDBJ databases">
        <title>Citrobacter meridianamericanus sp. nov. isolated from soil.</title>
        <authorList>
            <person name="Furlan J.P.R."/>
            <person name="Stehling E.G."/>
        </authorList>
    </citation>
    <scope>NUCLEOTIDE SEQUENCE</scope>
    <source>
        <strain evidence="1">BR102</strain>
    </source>
</reference>
<dbReference type="RefSeq" id="WP_252839132.1">
    <property type="nucleotide sequence ID" value="NZ_JAJJVQ010000021.1"/>
</dbReference>
<organism evidence="1 2">
    <name type="scientific">Citrobacter meridianamericanus</name>
    <dbReference type="NCBI Taxonomy" id="2894201"/>
    <lineage>
        <taxon>Bacteria</taxon>
        <taxon>Pseudomonadati</taxon>
        <taxon>Pseudomonadota</taxon>
        <taxon>Gammaproteobacteria</taxon>
        <taxon>Enterobacterales</taxon>
        <taxon>Enterobacteriaceae</taxon>
        <taxon>Citrobacter</taxon>
    </lineage>
</organism>
<proteinExistence type="predicted"/>
<comment type="caution">
    <text evidence="1">The sequence shown here is derived from an EMBL/GenBank/DDBJ whole genome shotgun (WGS) entry which is preliminary data.</text>
</comment>
<evidence type="ECO:0000313" key="1">
    <source>
        <dbReference type="EMBL" id="MCO5784613.1"/>
    </source>
</evidence>
<name>A0ABT1BFI2_9ENTR</name>
<gene>
    <name evidence="1" type="ORF">LOD26_25460</name>
</gene>
<dbReference type="EMBL" id="JAJJVQ010000021">
    <property type="protein sequence ID" value="MCO5784613.1"/>
    <property type="molecule type" value="Genomic_DNA"/>
</dbReference>
<evidence type="ECO:0000313" key="2">
    <source>
        <dbReference type="Proteomes" id="UP001139290"/>
    </source>
</evidence>
<dbReference type="Proteomes" id="UP001139290">
    <property type="component" value="Unassembled WGS sequence"/>
</dbReference>
<sequence length="152" mass="17622">MQEHWIEKITGDGKYSFHVPGESKEYFEEWSVNSIFNKIKNGRVSLYEYLTNDERFSFIAKTYECDNNSDARAVFEKIEYNLSSLADEVYSSTRHGYPGFEVISENSITKECALAMLIPPGVVLLVVRDNDYRESSDTEFMSNVYFNSFILL</sequence>